<reference evidence="1 2" key="1">
    <citation type="journal article" date="2017" name="BMC Genomics">
        <title>Chromosome level assembly and secondary metabolite potential of the parasitic fungus Cordyceps militaris.</title>
        <authorList>
            <person name="Kramer G.J."/>
            <person name="Nodwell J.R."/>
        </authorList>
    </citation>
    <scope>NUCLEOTIDE SEQUENCE [LARGE SCALE GENOMIC DNA]</scope>
    <source>
        <strain evidence="1 2">ATCC 34164</strain>
    </source>
</reference>
<sequence>MAGSKKRLESVLLSLVHHIAYWTRKRRAILSEYLFIDEIAATAEVRDSTTDKAVFVFDPPYARVMFAKGINKLNPGLKLPQHEPAGSWEVSYDGGNTLTARIWFCDEIGCHDKEDCIRETHGNCRLCHHYRVDHLCDEGHYNAIGICTHGVCLKAVDTPKQAGESDAAYYQRMDRLHWH</sequence>
<dbReference type="EMBL" id="CP023326">
    <property type="protein sequence ID" value="ATY65932.1"/>
    <property type="molecule type" value="Genomic_DNA"/>
</dbReference>
<dbReference type="VEuPathDB" id="FungiDB:A9K55_001535"/>
<evidence type="ECO:0000313" key="1">
    <source>
        <dbReference type="EMBL" id="ATY65932.1"/>
    </source>
</evidence>
<organism evidence="1 2">
    <name type="scientific">Cordyceps militaris</name>
    <name type="common">Caterpillar fungus</name>
    <name type="synonym">Clavaria militaris</name>
    <dbReference type="NCBI Taxonomy" id="73501"/>
    <lineage>
        <taxon>Eukaryota</taxon>
        <taxon>Fungi</taxon>
        <taxon>Dikarya</taxon>
        <taxon>Ascomycota</taxon>
        <taxon>Pezizomycotina</taxon>
        <taxon>Sordariomycetes</taxon>
        <taxon>Hypocreomycetidae</taxon>
        <taxon>Hypocreales</taxon>
        <taxon>Cordycipitaceae</taxon>
        <taxon>Cordyceps</taxon>
    </lineage>
</organism>
<name>A0A2H4SS39_CORMI</name>
<dbReference type="Proteomes" id="UP000323067">
    <property type="component" value="Chromosome iii"/>
</dbReference>
<proteinExistence type="predicted"/>
<dbReference type="OrthoDB" id="4812218at2759"/>
<protein>
    <submittedName>
        <fullName evidence="1">Uncharacterized protein</fullName>
    </submittedName>
</protein>
<dbReference type="AlphaFoldDB" id="A0A2H4SS39"/>
<accession>A0A2H4SS39</accession>
<evidence type="ECO:0000313" key="2">
    <source>
        <dbReference type="Proteomes" id="UP000323067"/>
    </source>
</evidence>
<gene>
    <name evidence="1" type="ORF">A9K55_001535</name>
</gene>